<name>A0A918RFB9_9SPHN</name>
<comment type="function">
    <text evidence="1">Thiol-specific peroxidase that catalyzes the reduction of hydrogen peroxide and organic hydroperoxides to water and alcohols, respectively. Plays a role in cell protection against oxidative stress by detoxifying peroxides and as sensor of hydrogen peroxide-mediated signaling events.</text>
</comment>
<feature type="domain" description="Thioredoxin" evidence="13">
    <location>
        <begin position="26"/>
        <end position="179"/>
    </location>
</feature>
<evidence type="ECO:0000259" key="13">
    <source>
        <dbReference type="PROSITE" id="PS51352"/>
    </source>
</evidence>
<dbReference type="CDD" id="cd03017">
    <property type="entry name" value="PRX_BCP"/>
    <property type="match status" value="1"/>
</dbReference>
<evidence type="ECO:0000256" key="12">
    <source>
        <dbReference type="SAM" id="SignalP"/>
    </source>
</evidence>
<dbReference type="PROSITE" id="PS51352">
    <property type="entry name" value="THIOREDOXIN_2"/>
    <property type="match status" value="1"/>
</dbReference>
<evidence type="ECO:0000256" key="10">
    <source>
        <dbReference type="ARBA" id="ARBA00042639"/>
    </source>
</evidence>
<keyword evidence="3" id="KW-0575">Peroxidase</keyword>
<dbReference type="InterPro" id="IPR036249">
    <property type="entry name" value="Thioredoxin-like_sf"/>
</dbReference>
<dbReference type="GO" id="GO:0005737">
    <property type="term" value="C:cytoplasm"/>
    <property type="evidence" value="ECO:0007669"/>
    <property type="project" value="TreeGrafter"/>
</dbReference>
<evidence type="ECO:0000256" key="1">
    <source>
        <dbReference type="ARBA" id="ARBA00003330"/>
    </source>
</evidence>
<dbReference type="InterPro" id="IPR050924">
    <property type="entry name" value="Peroxiredoxin_BCP/PrxQ"/>
</dbReference>
<dbReference type="SUPFAM" id="SSF52833">
    <property type="entry name" value="Thioredoxin-like"/>
    <property type="match status" value="1"/>
</dbReference>
<protein>
    <recommendedName>
        <fullName evidence="2">thioredoxin-dependent peroxiredoxin</fullName>
        <ecNumber evidence="2">1.11.1.24</ecNumber>
    </recommendedName>
    <alternativeName>
        <fullName evidence="8">Thioredoxin peroxidase</fullName>
    </alternativeName>
    <alternativeName>
        <fullName evidence="10">Thioredoxin-dependent peroxiredoxin Bcp</fullName>
    </alternativeName>
</protein>
<keyword evidence="7" id="KW-0676">Redox-active center</keyword>
<reference evidence="14" key="1">
    <citation type="journal article" date="2014" name="Int. J. Syst. Evol. Microbiol.">
        <title>Complete genome sequence of Corynebacterium casei LMG S-19264T (=DSM 44701T), isolated from a smear-ripened cheese.</title>
        <authorList>
            <consortium name="US DOE Joint Genome Institute (JGI-PGF)"/>
            <person name="Walter F."/>
            <person name="Albersmeier A."/>
            <person name="Kalinowski J."/>
            <person name="Ruckert C."/>
        </authorList>
    </citation>
    <scope>NUCLEOTIDE SEQUENCE</scope>
    <source>
        <strain evidence="14">KCTC 32422</strain>
    </source>
</reference>
<evidence type="ECO:0000256" key="9">
    <source>
        <dbReference type="ARBA" id="ARBA00038489"/>
    </source>
</evidence>
<dbReference type="InterPro" id="IPR000866">
    <property type="entry name" value="AhpC/TSA"/>
</dbReference>
<keyword evidence="15" id="KW-1185">Reference proteome</keyword>
<comment type="caution">
    <text evidence="14">The sequence shown here is derived from an EMBL/GenBank/DDBJ whole genome shotgun (WGS) entry which is preliminary data.</text>
</comment>
<organism evidence="14 15">
    <name type="scientific">Novosphingobium arvoryzae</name>
    <dbReference type="NCBI Taxonomy" id="1256514"/>
    <lineage>
        <taxon>Bacteria</taxon>
        <taxon>Pseudomonadati</taxon>
        <taxon>Pseudomonadota</taxon>
        <taxon>Alphaproteobacteria</taxon>
        <taxon>Sphingomonadales</taxon>
        <taxon>Sphingomonadaceae</taxon>
        <taxon>Novosphingobium</taxon>
    </lineage>
</organism>
<keyword evidence="6" id="KW-1015">Disulfide bond</keyword>
<dbReference type="PANTHER" id="PTHR42801">
    <property type="entry name" value="THIOREDOXIN-DEPENDENT PEROXIDE REDUCTASE"/>
    <property type="match status" value="1"/>
</dbReference>
<evidence type="ECO:0000256" key="6">
    <source>
        <dbReference type="ARBA" id="ARBA00023157"/>
    </source>
</evidence>
<evidence type="ECO:0000313" key="14">
    <source>
        <dbReference type="EMBL" id="GGZ95315.1"/>
    </source>
</evidence>
<dbReference type="GO" id="GO:0008379">
    <property type="term" value="F:thioredoxin peroxidase activity"/>
    <property type="evidence" value="ECO:0007669"/>
    <property type="project" value="TreeGrafter"/>
</dbReference>
<evidence type="ECO:0000256" key="8">
    <source>
        <dbReference type="ARBA" id="ARBA00032824"/>
    </source>
</evidence>
<keyword evidence="5" id="KW-0560">Oxidoreductase</keyword>
<keyword evidence="12" id="KW-0732">Signal</keyword>
<sequence length="186" mass="19648">MMNLRMLLAAPVAVVMALSAPASAELPQGAKAPGFATQGALAGKVFGFNLSAALRKGPVVLYFYPKSFTQGCTLEAHGFAEAMPEFRKAGASVIGLSADTIDTQVRFSTEACRDAFPVGVATPAIIQGYKVALTKPDGSATGLTSRTSYVIGRDGTVKMVYTNMNYAEHVKRTLEAVRSLQPKRKG</sequence>
<dbReference type="RefSeq" id="WP_308430046.1">
    <property type="nucleotide sequence ID" value="NZ_BMZD01000003.1"/>
</dbReference>
<dbReference type="Proteomes" id="UP000634139">
    <property type="component" value="Unassembled WGS sequence"/>
</dbReference>
<evidence type="ECO:0000256" key="7">
    <source>
        <dbReference type="ARBA" id="ARBA00023284"/>
    </source>
</evidence>
<dbReference type="AlphaFoldDB" id="A0A918RFB9"/>
<proteinExistence type="inferred from homology"/>
<evidence type="ECO:0000256" key="2">
    <source>
        <dbReference type="ARBA" id="ARBA00013017"/>
    </source>
</evidence>
<dbReference type="GO" id="GO:0045454">
    <property type="term" value="P:cell redox homeostasis"/>
    <property type="evidence" value="ECO:0007669"/>
    <property type="project" value="TreeGrafter"/>
</dbReference>
<comment type="catalytic activity">
    <reaction evidence="11">
        <text>a hydroperoxide + [thioredoxin]-dithiol = an alcohol + [thioredoxin]-disulfide + H2O</text>
        <dbReference type="Rhea" id="RHEA:62620"/>
        <dbReference type="Rhea" id="RHEA-COMP:10698"/>
        <dbReference type="Rhea" id="RHEA-COMP:10700"/>
        <dbReference type="ChEBI" id="CHEBI:15377"/>
        <dbReference type="ChEBI" id="CHEBI:29950"/>
        <dbReference type="ChEBI" id="CHEBI:30879"/>
        <dbReference type="ChEBI" id="CHEBI:35924"/>
        <dbReference type="ChEBI" id="CHEBI:50058"/>
        <dbReference type="EC" id="1.11.1.24"/>
    </reaction>
</comment>
<gene>
    <name evidence="14" type="ORF">GCM10011617_14210</name>
</gene>
<dbReference type="InterPro" id="IPR013766">
    <property type="entry name" value="Thioredoxin_domain"/>
</dbReference>
<dbReference type="Pfam" id="PF00578">
    <property type="entry name" value="AhpC-TSA"/>
    <property type="match status" value="1"/>
</dbReference>
<evidence type="ECO:0000256" key="11">
    <source>
        <dbReference type="ARBA" id="ARBA00049091"/>
    </source>
</evidence>
<comment type="similarity">
    <text evidence="9">Belongs to the peroxiredoxin family. BCP/PrxQ subfamily.</text>
</comment>
<dbReference type="PANTHER" id="PTHR42801:SF4">
    <property type="entry name" value="AHPC_TSA FAMILY PROTEIN"/>
    <property type="match status" value="1"/>
</dbReference>
<evidence type="ECO:0000256" key="3">
    <source>
        <dbReference type="ARBA" id="ARBA00022559"/>
    </source>
</evidence>
<keyword evidence="4" id="KW-0049">Antioxidant</keyword>
<evidence type="ECO:0000256" key="4">
    <source>
        <dbReference type="ARBA" id="ARBA00022862"/>
    </source>
</evidence>
<feature type="signal peptide" evidence="12">
    <location>
        <begin position="1"/>
        <end position="24"/>
    </location>
</feature>
<evidence type="ECO:0000256" key="5">
    <source>
        <dbReference type="ARBA" id="ARBA00023002"/>
    </source>
</evidence>
<feature type="chain" id="PRO_5036930005" description="thioredoxin-dependent peroxiredoxin" evidence="12">
    <location>
        <begin position="25"/>
        <end position="186"/>
    </location>
</feature>
<dbReference type="Gene3D" id="3.40.30.10">
    <property type="entry name" value="Glutaredoxin"/>
    <property type="match status" value="1"/>
</dbReference>
<reference evidence="14" key="2">
    <citation type="submission" date="2020-09" db="EMBL/GenBank/DDBJ databases">
        <authorList>
            <person name="Sun Q."/>
            <person name="Kim S."/>
        </authorList>
    </citation>
    <scope>NUCLEOTIDE SEQUENCE</scope>
    <source>
        <strain evidence="14">KCTC 32422</strain>
    </source>
</reference>
<evidence type="ECO:0000313" key="15">
    <source>
        <dbReference type="Proteomes" id="UP000634139"/>
    </source>
</evidence>
<dbReference type="EMBL" id="BMZD01000003">
    <property type="protein sequence ID" value="GGZ95315.1"/>
    <property type="molecule type" value="Genomic_DNA"/>
</dbReference>
<dbReference type="GO" id="GO:0034599">
    <property type="term" value="P:cellular response to oxidative stress"/>
    <property type="evidence" value="ECO:0007669"/>
    <property type="project" value="TreeGrafter"/>
</dbReference>
<accession>A0A918RFB9</accession>
<dbReference type="EC" id="1.11.1.24" evidence="2"/>